<keyword evidence="1" id="KW-0067">ATP-binding</keyword>
<keyword evidence="1" id="KW-0547">Nucleotide-binding</keyword>
<dbReference type="GO" id="GO:0016301">
    <property type="term" value="F:kinase activity"/>
    <property type="evidence" value="ECO:0007669"/>
    <property type="project" value="UniProtKB-KW"/>
</dbReference>
<evidence type="ECO:0000256" key="1">
    <source>
        <dbReference type="HAMAP-Rule" id="MF_01270"/>
    </source>
</evidence>
<name>A0ABW1W6M3_9GAMM</name>
<evidence type="ECO:0000313" key="4">
    <source>
        <dbReference type="Proteomes" id="UP001596264"/>
    </source>
</evidence>
<dbReference type="CDD" id="cd24050">
    <property type="entry name" value="ASKHA_NBD_ANMK"/>
    <property type="match status" value="1"/>
</dbReference>
<sequence length="473" mass="51438">MSNPASIADSQHNNFSDMRLDNDFDSRLDKRLDNMDDLNHATLTEVLEQTVFENFDDGLYIGMMSGTSLDGMDAVLCQFSNQTNSSNSGNDDNTQQPMQLLATHSQDFPPRLREVLLALCQPNGIQALTPIKDEPNSELDWFGWASKAYAEFASDVINSLLQQSNTDVESVLAIGCHGQTVRHRPQMGFSLQLVDANIIAERTGISVVSDFRRRDMAVGGQGAPLVPAFHQALFAVPDSTRVLLNLGGIANIAVLPAIANGLSDANEHSDHQPSDSVNSVVGYDTGPANLLLDAWTTLHTDKDYDAGGTWAQSGQVVEPLLNQLLEHPFFHKTHPKSTGREDFNLAWLQDELQKFDQASADIRYSSADVQATLTELTAITASAQINLFINTDENSAVYVCGGGALNDYLMDRLQVHLPRCKVETTASLGLEPTWVEAVAFAWLARQTLMGETGNLPAVTGASKGVILGQVCFA</sequence>
<comment type="caution">
    <text evidence="3">The sequence shown here is derived from an EMBL/GenBank/DDBJ whole genome shotgun (WGS) entry which is preliminary data.</text>
</comment>
<dbReference type="PANTHER" id="PTHR30605">
    <property type="entry name" value="ANHYDRO-N-ACETYLMURAMIC ACID KINASE"/>
    <property type="match status" value="1"/>
</dbReference>
<dbReference type="SUPFAM" id="SSF53067">
    <property type="entry name" value="Actin-like ATPase domain"/>
    <property type="match status" value="1"/>
</dbReference>
<dbReference type="NCBIfam" id="NF007139">
    <property type="entry name" value="PRK09585.1-3"/>
    <property type="match status" value="1"/>
</dbReference>
<dbReference type="Proteomes" id="UP001596264">
    <property type="component" value="Unassembled WGS sequence"/>
</dbReference>
<evidence type="ECO:0000256" key="2">
    <source>
        <dbReference type="SAM" id="MobiDB-lite"/>
    </source>
</evidence>
<evidence type="ECO:0000313" key="3">
    <source>
        <dbReference type="EMBL" id="MFC6380348.1"/>
    </source>
</evidence>
<dbReference type="InterPro" id="IPR005338">
    <property type="entry name" value="Anhydro_N_Ac-Mur_kinase"/>
</dbReference>
<dbReference type="EMBL" id="JBHSTZ010000007">
    <property type="protein sequence ID" value="MFC6380348.1"/>
    <property type="molecule type" value="Genomic_DNA"/>
</dbReference>
<keyword evidence="1 3" id="KW-0808">Transferase</keyword>
<dbReference type="RefSeq" id="WP_201562875.1">
    <property type="nucleotide sequence ID" value="NZ_CAJGZK010000010.1"/>
</dbReference>
<reference evidence="4" key="1">
    <citation type="journal article" date="2019" name="Int. J. Syst. Evol. Microbiol.">
        <title>The Global Catalogue of Microorganisms (GCM) 10K type strain sequencing project: providing services to taxonomists for standard genome sequencing and annotation.</title>
        <authorList>
            <consortium name="The Broad Institute Genomics Platform"/>
            <consortium name="The Broad Institute Genome Sequencing Center for Infectious Disease"/>
            <person name="Wu L."/>
            <person name="Ma J."/>
        </authorList>
    </citation>
    <scope>NUCLEOTIDE SEQUENCE [LARGE SCALE GENOMIC DNA]</scope>
    <source>
        <strain evidence="4">CCM 2050</strain>
    </source>
</reference>
<feature type="binding site" evidence="1">
    <location>
        <begin position="66"/>
        <end position="73"/>
    </location>
    <ligand>
        <name>ATP</name>
        <dbReference type="ChEBI" id="CHEBI:30616"/>
    </ligand>
</feature>
<dbReference type="HAMAP" id="MF_01270">
    <property type="entry name" value="AnhMurNAc_kinase"/>
    <property type="match status" value="1"/>
</dbReference>
<feature type="compositionally biased region" description="Polar residues" evidence="2">
    <location>
        <begin position="1"/>
        <end position="16"/>
    </location>
</feature>
<keyword evidence="1" id="KW-0119">Carbohydrate metabolism</keyword>
<comment type="function">
    <text evidence="1">Catalyzes the specific phosphorylation of 1,6-anhydro-N-acetylmuramic acid (anhMurNAc) with the simultaneous cleavage of the 1,6-anhydro ring, generating MurNAc-6-P. Is required for the utilization of anhMurNAc either imported from the medium or derived from its own cell wall murein, and thus plays a role in cell wall recycling.</text>
</comment>
<proteinExistence type="inferred from homology"/>
<dbReference type="Gene3D" id="3.30.420.40">
    <property type="match status" value="2"/>
</dbReference>
<dbReference type="PANTHER" id="PTHR30605:SF0">
    <property type="entry name" value="ANHYDRO-N-ACETYLMURAMIC ACID KINASE"/>
    <property type="match status" value="1"/>
</dbReference>
<feature type="region of interest" description="Disordered" evidence="2">
    <location>
        <begin position="1"/>
        <end position="20"/>
    </location>
</feature>
<comment type="pathway">
    <text evidence="1">Cell wall biogenesis; peptidoglycan recycling.</text>
</comment>
<gene>
    <name evidence="1" type="primary">anmK</name>
    <name evidence="3" type="ORF">ACFP58_02515</name>
</gene>
<organism evidence="3 4">
    <name type="scientific">Psychrobacter glacincola</name>
    <dbReference type="NCBI Taxonomy" id="56810"/>
    <lineage>
        <taxon>Bacteria</taxon>
        <taxon>Pseudomonadati</taxon>
        <taxon>Pseudomonadota</taxon>
        <taxon>Gammaproteobacteria</taxon>
        <taxon>Moraxellales</taxon>
        <taxon>Moraxellaceae</taxon>
        <taxon>Psychrobacter</taxon>
    </lineage>
</organism>
<keyword evidence="4" id="KW-1185">Reference proteome</keyword>
<protein>
    <recommendedName>
        <fullName evidence="1">Anhydro-N-acetylmuramic acid kinase</fullName>
        <ecNumber evidence="1">2.7.1.170</ecNumber>
    </recommendedName>
    <alternativeName>
        <fullName evidence="1">AnhMurNAc kinase</fullName>
    </alternativeName>
</protein>
<dbReference type="EC" id="2.7.1.170" evidence="1"/>
<dbReference type="InterPro" id="IPR043129">
    <property type="entry name" value="ATPase_NBD"/>
</dbReference>
<keyword evidence="1 3" id="KW-0418">Kinase</keyword>
<comment type="pathway">
    <text evidence="1">Amino-sugar metabolism; 1,6-anhydro-N-acetylmuramate degradation.</text>
</comment>
<dbReference type="Pfam" id="PF03702">
    <property type="entry name" value="AnmK"/>
    <property type="match status" value="1"/>
</dbReference>
<comment type="similarity">
    <text evidence="1">Belongs to the anhydro-N-acetylmuramic acid kinase family.</text>
</comment>
<comment type="catalytic activity">
    <reaction evidence="1">
        <text>1,6-anhydro-N-acetyl-beta-muramate + ATP + H2O = N-acetyl-D-muramate 6-phosphate + ADP + H(+)</text>
        <dbReference type="Rhea" id="RHEA:24952"/>
        <dbReference type="ChEBI" id="CHEBI:15377"/>
        <dbReference type="ChEBI" id="CHEBI:15378"/>
        <dbReference type="ChEBI" id="CHEBI:30616"/>
        <dbReference type="ChEBI" id="CHEBI:58690"/>
        <dbReference type="ChEBI" id="CHEBI:58722"/>
        <dbReference type="ChEBI" id="CHEBI:456216"/>
        <dbReference type="EC" id="2.7.1.170"/>
    </reaction>
</comment>
<accession>A0ABW1W6M3</accession>